<organism evidence="1 2">
    <name type="scientific">Clonostachys rosea f. rosea IK726</name>
    <dbReference type="NCBI Taxonomy" id="1349383"/>
    <lineage>
        <taxon>Eukaryota</taxon>
        <taxon>Fungi</taxon>
        <taxon>Dikarya</taxon>
        <taxon>Ascomycota</taxon>
        <taxon>Pezizomycotina</taxon>
        <taxon>Sordariomycetes</taxon>
        <taxon>Hypocreomycetidae</taxon>
        <taxon>Hypocreales</taxon>
        <taxon>Bionectriaceae</taxon>
        <taxon>Clonostachys</taxon>
    </lineage>
</organism>
<reference evidence="1" key="1">
    <citation type="submission" date="2020-04" db="EMBL/GenBank/DDBJ databases">
        <authorList>
            <person name="Broberg M."/>
        </authorList>
    </citation>
    <scope>NUCLEOTIDE SEQUENCE</scope>
</reference>
<dbReference type="EMBL" id="CADEHS020000583">
    <property type="protein sequence ID" value="CAG9955394.1"/>
    <property type="molecule type" value="Genomic_DNA"/>
</dbReference>
<accession>A0ACA9UPL3</accession>
<comment type="caution">
    <text evidence="1">The sequence shown here is derived from an EMBL/GenBank/DDBJ whole genome shotgun (WGS) entry which is preliminary data.</text>
</comment>
<sequence>MTLPTIQHPYYSNYQVSGHYLKGTDHDTYILINSTVIEDDDLTFDVLGMKRSVAVNFGGVDGKGK</sequence>
<keyword evidence="2" id="KW-1185">Reference proteome</keyword>
<protein>
    <submittedName>
        <fullName evidence="1">Uncharacterized protein</fullName>
    </submittedName>
</protein>
<gene>
    <name evidence="1" type="ORF">CRV2_00019103</name>
</gene>
<dbReference type="Proteomes" id="UP000836387">
    <property type="component" value="Unassembled WGS sequence"/>
</dbReference>
<reference evidence="1" key="2">
    <citation type="submission" date="2021-10" db="EMBL/GenBank/DDBJ databases">
        <authorList>
            <person name="Piombo E."/>
        </authorList>
    </citation>
    <scope>NUCLEOTIDE SEQUENCE</scope>
</reference>
<evidence type="ECO:0000313" key="2">
    <source>
        <dbReference type="Proteomes" id="UP000836387"/>
    </source>
</evidence>
<evidence type="ECO:0000313" key="1">
    <source>
        <dbReference type="EMBL" id="CAG9955394.1"/>
    </source>
</evidence>
<proteinExistence type="predicted"/>
<name>A0ACA9UPL3_BIOOC</name>